<dbReference type="InterPro" id="IPR038109">
    <property type="entry name" value="DNA_bind_recomb_sf"/>
</dbReference>
<dbReference type="SMART" id="SM00857">
    <property type="entry name" value="Resolvase"/>
    <property type="match status" value="1"/>
</dbReference>
<evidence type="ECO:0000313" key="5">
    <source>
        <dbReference type="EMBL" id="MDQ0411880.1"/>
    </source>
</evidence>
<dbReference type="PROSITE" id="PS50072">
    <property type="entry name" value="CSA_PPIASE_2"/>
    <property type="match status" value="1"/>
</dbReference>
<dbReference type="Pfam" id="PF00160">
    <property type="entry name" value="Pro_isomerase"/>
    <property type="match status" value="1"/>
</dbReference>
<dbReference type="Gene3D" id="3.40.50.1390">
    <property type="entry name" value="Resolvase, N-terminal catalytic domain"/>
    <property type="match status" value="1"/>
</dbReference>
<dbReference type="PANTHER" id="PTHR30461">
    <property type="entry name" value="DNA-INVERTASE FROM LAMBDOID PROPHAGE"/>
    <property type="match status" value="1"/>
</dbReference>
<evidence type="ECO:0000313" key="6">
    <source>
        <dbReference type="Proteomes" id="UP001242313"/>
    </source>
</evidence>
<keyword evidence="1" id="KW-0175">Coiled coil</keyword>
<comment type="caution">
    <text evidence="5">The sequence shown here is derived from an EMBL/GenBank/DDBJ whole genome shotgun (WGS) entry which is preliminary data.</text>
</comment>
<dbReference type="Gene3D" id="3.90.1750.20">
    <property type="entry name" value="Putative Large Serine Recombinase, Chain B, Domain 2"/>
    <property type="match status" value="1"/>
</dbReference>
<dbReference type="CDD" id="cd00338">
    <property type="entry name" value="Ser_Recombinase"/>
    <property type="match status" value="1"/>
</dbReference>
<dbReference type="Proteomes" id="UP001242313">
    <property type="component" value="Unassembled WGS sequence"/>
</dbReference>
<dbReference type="PROSITE" id="PS51737">
    <property type="entry name" value="RECOMBINASE_DNA_BIND"/>
    <property type="match status" value="1"/>
</dbReference>
<sequence>MENKIRAWTSYRVSTDRQGAEGDDIPMQSSQCHAFADKMGWTIEKELTEKLSGYKTAIEDRDTLKVIKAGAEAKEFDVLLVYHSDRLGRQMEYSLWIASLYELGVKVWSVKEGELKNQEHGNALMNFIRYWQSEGESKKTSMRVKDAMQQLNEEGYYLGGTIPFGYQIEDTGEKRNSKKDKTVKKLVINPNEAKIVKLIFDWTIERSMGGSTIAQELNGMELTNRGKLWRHNTITRMMRNPIYMGYKKYNTTEFVGARTKKRKETKRDEWQLQPFNQELVIIPEEQFKKVQDIMDKRVKKTGASSENRTPTNSNLLLSGFAVCGYCGHKLKADFTNKKNVRVDGSVQEYRTYRYTCHHARNTPEGHKQRAFGAVTIDKQVEQEVLLAVNSINLDAFNAEKDAFDFKEIDTRKIQLKELEQQKEETVKSLANVEKLFDDIMSGKSKISLDFVSNKMEEYYKKKEELNKKIDALKKDIEEVEVTSSDLDKLKQQLKNWVENYQIEQSLEKRKVMMAQVVREVAISKEALLIKFNITIEKALENSFLPINDSENKGWSNVPTGTGTGGPGYTIKCETEGNPHKHVPGSLSMAHAGKDTGGSQFFIVHESQPHLNGVHTVFGKVTSNLEAAKAMSNGDVMEKVVVTEG</sequence>
<dbReference type="PANTHER" id="PTHR30461:SF23">
    <property type="entry name" value="DNA RECOMBINASE-RELATED"/>
    <property type="match status" value="1"/>
</dbReference>
<dbReference type="Gene3D" id="2.40.100.10">
    <property type="entry name" value="Cyclophilin-like"/>
    <property type="match status" value="1"/>
</dbReference>
<accession>A0ABU0FQ51</accession>
<dbReference type="InterPro" id="IPR011109">
    <property type="entry name" value="DNA_bind_recombinase_dom"/>
</dbReference>
<feature type="domain" description="Resolvase/invertase-type recombinase catalytic" evidence="3">
    <location>
        <begin position="6"/>
        <end position="155"/>
    </location>
</feature>
<feature type="domain" description="PPIase cyclophilin-type" evidence="2">
    <location>
        <begin position="552"/>
        <end position="644"/>
    </location>
</feature>
<dbReference type="SUPFAM" id="SSF50891">
    <property type="entry name" value="Cyclophilin-like"/>
    <property type="match status" value="1"/>
</dbReference>
<feature type="coiled-coil region" evidence="1">
    <location>
        <begin position="408"/>
        <end position="506"/>
    </location>
</feature>
<feature type="domain" description="Recombinase" evidence="4">
    <location>
        <begin position="163"/>
        <end position="300"/>
    </location>
</feature>
<dbReference type="PRINTS" id="PR00153">
    <property type="entry name" value="CSAPPISMRASE"/>
</dbReference>
<protein>
    <submittedName>
        <fullName evidence="5">DNA invertase Pin-like site-specific DNA recombinase</fullName>
    </submittedName>
</protein>
<organism evidence="5 6">
    <name type="scientific">Mesobacillus stamsii</name>
    <dbReference type="NCBI Taxonomy" id="225347"/>
    <lineage>
        <taxon>Bacteria</taxon>
        <taxon>Bacillati</taxon>
        <taxon>Bacillota</taxon>
        <taxon>Bacilli</taxon>
        <taxon>Bacillales</taxon>
        <taxon>Bacillaceae</taxon>
        <taxon>Mesobacillus</taxon>
    </lineage>
</organism>
<dbReference type="EMBL" id="JAUSUN010000001">
    <property type="protein sequence ID" value="MDQ0411880.1"/>
    <property type="molecule type" value="Genomic_DNA"/>
</dbReference>
<dbReference type="PROSITE" id="PS51736">
    <property type="entry name" value="RECOMBINASES_3"/>
    <property type="match status" value="1"/>
</dbReference>
<dbReference type="InterPro" id="IPR029000">
    <property type="entry name" value="Cyclophilin-like_dom_sf"/>
</dbReference>
<dbReference type="InterPro" id="IPR002130">
    <property type="entry name" value="Cyclophilin-type_PPIase_dom"/>
</dbReference>
<dbReference type="SUPFAM" id="SSF53041">
    <property type="entry name" value="Resolvase-like"/>
    <property type="match status" value="1"/>
</dbReference>
<proteinExistence type="predicted"/>
<gene>
    <name evidence="5" type="ORF">J2S25_000058</name>
</gene>
<evidence type="ECO:0000259" key="3">
    <source>
        <dbReference type="PROSITE" id="PS51736"/>
    </source>
</evidence>
<dbReference type="InterPro" id="IPR025827">
    <property type="entry name" value="Zn_ribbon_recom_dom"/>
</dbReference>
<evidence type="ECO:0000256" key="1">
    <source>
        <dbReference type="SAM" id="Coils"/>
    </source>
</evidence>
<dbReference type="InterPro" id="IPR050639">
    <property type="entry name" value="SSR_resolvase"/>
</dbReference>
<dbReference type="Pfam" id="PF00239">
    <property type="entry name" value="Resolvase"/>
    <property type="match status" value="1"/>
</dbReference>
<dbReference type="Pfam" id="PF13408">
    <property type="entry name" value="Zn_ribbon_recom"/>
    <property type="match status" value="1"/>
</dbReference>
<keyword evidence="6" id="KW-1185">Reference proteome</keyword>
<evidence type="ECO:0000259" key="4">
    <source>
        <dbReference type="PROSITE" id="PS51737"/>
    </source>
</evidence>
<dbReference type="Pfam" id="PF07508">
    <property type="entry name" value="Recombinase"/>
    <property type="match status" value="1"/>
</dbReference>
<dbReference type="InterPro" id="IPR006119">
    <property type="entry name" value="Resolv_N"/>
</dbReference>
<dbReference type="InterPro" id="IPR036162">
    <property type="entry name" value="Resolvase-like_N_sf"/>
</dbReference>
<evidence type="ECO:0000259" key="2">
    <source>
        <dbReference type="PROSITE" id="PS50072"/>
    </source>
</evidence>
<name>A0ABU0FQ51_9BACI</name>
<reference evidence="5 6" key="1">
    <citation type="submission" date="2023-07" db="EMBL/GenBank/DDBJ databases">
        <title>Genomic Encyclopedia of Type Strains, Phase IV (KMG-IV): sequencing the most valuable type-strain genomes for metagenomic binning, comparative biology and taxonomic classification.</title>
        <authorList>
            <person name="Goeker M."/>
        </authorList>
    </citation>
    <scope>NUCLEOTIDE SEQUENCE [LARGE SCALE GENOMIC DNA]</scope>
    <source>
        <strain evidence="5 6">DSM 19598</strain>
    </source>
</reference>